<keyword evidence="1" id="KW-0479">Metal-binding</keyword>
<keyword evidence="3" id="KW-0411">Iron-sulfur</keyword>
<evidence type="ECO:0000259" key="4">
    <source>
        <dbReference type="SMART" id="SM00729"/>
    </source>
</evidence>
<dbReference type="InterPro" id="IPR007197">
    <property type="entry name" value="rSAM"/>
</dbReference>
<dbReference type="Gene3D" id="3.80.30.30">
    <property type="match status" value="1"/>
</dbReference>
<keyword evidence="2" id="KW-0408">Iron</keyword>
<dbReference type="SMART" id="SM00729">
    <property type="entry name" value="Elp3"/>
    <property type="match status" value="1"/>
</dbReference>
<dbReference type="HOGENOM" id="CLU_698111_0_0_0"/>
<dbReference type="InterPro" id="IPR027421">
    <property type="entry name" value="DNA_pol_lamdba_lyase_dom_sf"/>
</dbReference>
<name>A0A0S6W143_9BACT</name>
<dbReference type="InterPro" id="IPR058240">
    <property type="entry name" value="rSAM_sf"/>
</dbReference>
<organism evidence="5">
    <name type="scientific">Candidatus Moduliflexus flocculans</name>
    <dbReference type="NCBI Taxonomy" id="1499966"/>
    <lineage>
        <taxon>Bacteria</taxon>
        <taxon>Candidatus Moduliflexota</taxon>
        <taxon>Candidatus Moduliflexia</taxon>
        <taxon>Candidatus Moduliflexales</taxon>
        <taxon>Candidatus Moduliflexaceae</taxon>
    </lineage>
</organism>
<protein>
    <recommendedName>
        <fullName evidence="4">Elp3/MiaA/NifB-like radical SAM core domain-containing protein</fullName>
    </recommendedName>
</protein>
<dbReference type="GO" id="GO:0051536">
    <property type="term" value="F:iron-sulfur cluster binding"/>
    <property type="evidence" value="ECO:0007669"/>
    <property type="project" value="UniProtKB-KW"/>
</dbReference>
<feature type="domain" description="Elp3/MiaA/NifB-like radical SAM core" evidence="4">
    <location>
        <begin position="24"/>
        <end position="252"/>
    </location>
</feature>
<dbReference type="Gene3D" id="1.10.150.110">
    <property type="entry name" value="DNA polymerase beta, N-terminal domain-like"/>
    <property type="match status" value="1"/>
</dbReference>
<dbReference type="PANTHER" id="PTHR43432">
    <property type="entry name" value="SLR0285 PROTEIN"/>
    <property type="match status" value="1"/>
</dbReference>
<reference evidence="5" key="1">
    <citation type="journal article" date="2015" name="PeerJ">
        <title>First genomic representation of candidate bacterial phylum KSB3 points to enhanced environmental sensing as a trigger of wastewater bulking.</title>
        <authorList>
            <person name="Sekiguchi Y."/>
            <person name="Ohashi A."/>
            <person name="Parks D.H."/>
            <person name="Yamauchi T."/>
            <person name="Tyson G.W."/>
            <person name="Hugenholtz P."/>
        </authorList>
    </citation>
    <scope>NUCLEOTIDE SEQUENCE [LARGE SCALE GENOMIC DNA]</scope>
</reference>
<evidence type="ECO:0000313" key="5">
    <source>
        <dbReference type="EMBL" id="GAK53509.1"/>
    </source>
</evidence>
<dbReference type="SUPFAM" id="SSF102114">
    <property type="entry name" value="Radical SAM enzymes"/>
    <property type="match status" value="1"/>
</dbReference>
<keyword evidence="6" id="KW-1185">Reference proteome</keyword>
<dbReference type="GO" id="GO:0046872">
    <property type="term" value="F:metal ion binding"/>
    <property type="evidence" value="ECO:0007669"/>
    <property type="project" value="UniProtKB-KW"/>
</dbReference>
<dbReference type="InterPro" id="IPR006638">
    <property type="entry name" value="Elp3/MiaA/NifB-like_rSAM"/>
</dbReference>
<dbReference type="SUPFAM" id="SSF47802">
    <property type="entry name" value="DNA polymerase beta, N-terminal domain-like"/>
    <property type="match status" value="1"/>
</dbReference>
<dbReference type="SFLD" id="SFLDG01084">
    <property type="entry name" value="Uncharacterised_Radical_SAM_Su"/>
    <property type="match status" value="1"/>
</dbReference>
<dbReference type="Pfam" id="PF04055">
    <property type="entry name" value="Radical_SAM"/>
    <property type="match status" value="1"/>
</dbReference>
<dbReference type="EMBL" id="DF820459">
    <property type="protein sequence ID" value="GAK53509.1"/>
    <property type="molecule type" value="Genomic_DNA"/>
</dbReference>
<dbReference type="GO" id="GO:0003824">
    <property type="term" value="F:catalytic activity"/>
    <property type="evidence" value="ECO:0007669"/>
    <property type="project" value="InterPro"/>
</dbReference>
<dbReference type="PANTHER" id="PTHR43432:SF5">
    <property type="entry name" value="ELP3_MIAA_NIFB-LIKE RADICAL SAM CORE DOMAIN-CONTAINING PROTEIN"/>
    <property type="match status" value="1"/>
</dbReference>
<dbReference type="Proteomes" id="UP000030700">
    <property type="component" value="Unassembled WGS sequence"/>
</dbReference>
<dbReference type="InterPro" id="IPR040086">
    <property type="entry name" value="MJ0683-like"/>
</dbReference>
<gene>
    <name evidence="5" type="ORF">U14_04774</name>
</gene>
<dbReference type="STRING" id="1499966.U14_04774"/>
<sequence length="374" mass="42296">MTIKEITAKSILRKQKHLDSWFLSCCGMNLYRGCTHDCVYCDGRAEGYYVEGEFGEEVAVKINAIDLLRRELDPKRRRTPMSGGLVMVGGGVGDSYQPVEAEYQLTRKALGLLAEFRLPAHVLTKSTLVERDRDLLQHIHQQRRACVSMSFSSVDDAISQIIEPGVPSPTERLKTLEKLKRADLLCGMFLMPVIPFVTDTPQMIDAAFRRAADIGLDYVVFGGMTLKEGKQKTRVYEILRQHFPDRLPAYDMIYPGHQYGAALPDYYHALYQTISAIAKQYKIPKRMPATLIRDLMTPTELVVLILEQLDYLVKLQGQEKSPYSYAAHSIAAMREPLPTLRGTLRTIKGVGAVTEKIIQEILDTGTSQYYERLL</sequence>
<dbReference type="AlphaFoldDB" id="A0A0S6W143"/>
<evidence type="ECO:0000256" key="3">
    <source>
        <dbReference type="ARBA" id="ARBA00023014"/>
    </source>
</evidence>
<dbReference type="SFLD" id="SFLDS00029">
    <property type="entry name" value="Radical_SAM"/>
    <property type="match status" value="1"/>
</dbReference>
<proteinExistence type="predicted"/>
<accession>A0A0S6W143</accession>
<evidence type="ECO:0000256" key="2">
    <source>
        <dbReference type="ARBA" id="ARBA00023004"/>
    </source>
</evidence>
<evidence type="ECO:0000256" key="1">
    <source>
        <dbReference type="ARBA" id="ARBA00022723"/>
    </source>
</evidence>
<dbReference type="CDD" id="cd01335">
    <property type="entry name" value="Radical_SAM"/>
    <property type="match status" value="1"/>
</dbReference>
<evidence type="ECO:0000313" key="6">
    <source>
        <dbReference type="Proteomes" id="UP000030700"/>
    </source>
</evidence>